<evidence type="ECO:0000313" key="3">
    <source>
        <dbReference type="Proteomes" id="UP000519897"/>
    </source>
</evidence>
<evidence type="ECO:0000256" key="1">
    <source>
        <dbReference type="SAM" id="MobiDB-lite"/>
    </source>
</evidence>
<name>A0A7W6LEF3_9HYPH</name>
<dbReference type="RefSeq" id="WP_062552827.1">
    <property type="nucleotide sequence ID" value="NZ_CP049250.1"/>
</dbReference>
<dbReference type="Pfam" id="PF05521">
    <property type="entry name" value="Phage_HCP"/>
    <property type="match status" value="1"/>
</dbReference>
<reference evidence="2 3" key="1">
    <citation type="submission" date="2020-08" db="EMBL/GenBank/DDBJ databases">
        <title>Genomic Encyclopedia of Type Strains, Phase IV (KMG-IV): sequencing the most valuable type-strain genomes for metagenomic binning, comparative biology and taxonomic classification.</title>
        <authorList>
            <person name="Goeker M."/>
        </authorList>
    </citation>
    <scope>NUCLEOTIDE SEQUENCE [LARGE SCALE GENOMIC DNA]</scope>
    <source>
        <strain evidence="2 3">DSM 29514</strain>
    </source>
</reference>
<accession>A0A7W6LEF3</accession>
<dbReference type="InterPro" id="IPR008767">
    <property type="entry name" value="Phage_SPP1_head-tail_adaptor"/>
</dbReference>
<dbReference type="Gene3D" id="2.40.10.270">
    <property type="entry name" value="Bacteriophage SPP1 head-tail adaptor protein"/>
    <property type="match status" value="1"/>
</dbReference>
<dbReference type="NCBIfam" id="TIGR01563">
    <property type="entry name" value="gp16_SPP1"/>
    <property type="match status" value="1"/>
</dbReference>
<protein>
    <submittedName>
        <fullName evidence="2">SPP1 family predicted phage head-tail adaptor</fullName>
    </submittedName>
</protein>
<evidence type="ECO:0000313" key="2">
    <source>
        <dbReference type="EMBL" id="MBB4142716.1"/>
    </source>
</evidence>
<dbReference type="InterPro" id="IPR038666">
    <property type="entry name" value="SSP1_head-tail_sf"/>
</dbReference>
<dbReference type="AlphaFoldDB" id="A0A7W6LEF3"/>
<comment type="caution">
    <text evidence="2">The sequence shown here is derived from an EMBL/GenBank/DDBJ whole genome shotgun (WGS) entry which is preliminary data.</text>
</comment>
<proteinExistence type="predicted"/>
<organism evidence="2 3">
    <name type="scientific">Rhizobium rhizoryzae</name>
    <dbReference type="NCBI Taxonomy" id="451876"/>
    <lineage>
        <taxon>Bacteria</taxon>
        <taxon>Pseudomonadati</taxon>
        <taxon>Pseudomonadota</taxon>
        <taxon>Alphaproteobacteria</taxon>
        <taxon>Hyphomicrobiales</taxon>
        <taxon>Rhizobiaceae</taxon>
        <taxon>Rhizobium/Agrobacterium group</taxon>
        <taxon>Rhizobium</taxon>
    </lineage>
</organism>
<sequence>MSALPLDPGQLTHRLALEAPNDESDGQGGSLGGWVQAGEVWARIEPIASPSFTDMAGGERAVVTHRILLRHRHGIGAGQRFREGERLFRIRLVRDPDETRRMLSCLCEEEAQ</sequence>
<dbReference type="Proteomes" id="UP000519897">
    <property type="component" value="Unassembled WGS sequence"/>
</dbReference>
<gene>
    <name evidence="2" type="ORF">GGQ72_001215</name>
</gene>
<feature type="region of interest" description="Disordered" evidence="1">
    <location>
        <begin position="1"/>
        <end position="31"/>
    </location>
</feature>
<keyword evidence="3" id="KW-1185">Reference proteome</keyword>
<dbReference type="EMBL" id="JACIEC010000001">
    <property type="protein sequence ID" value="MBB4142716.1"/>
    <property type="molecule type" value="Genomic_DNA"/>
</dbReference>